<organism evidence="1 2">
    <name type="scientific">Bifidobacterium olomucense</name>
    <dbReference type="NCBI Taxonomy" id="2675324"/>
    <lineage>
        <taxon>Bacteria</taxon>
        <taxon>Bacillati</taxon>
        <taxon>Actinomycetota</taxon>
        <taxon>Actinomycetes</taxon>
        <taxon>Bifidobacteriales</taxon>
        <taxon>Bifidobacteriaceae</taxon>
        <taxon>Bifidobacterium</taxon>
    </lineage>
</organism>
<protein>
    <submittedName>
        <fullName evidence="1">CTP synthase</fullName>
    </submittedName>
</protein>
<evidence type="ECO:0000313" key="1">
    <source>
        <dbReference type="EMBL" id="NMM98806.1"/>
    </source>
</evidence>
<dbReference type="RefSeq" id="WP_169241468.1">
    <property type="nucleotide sequence ID" value="NZ_JAAIIG010000008.1"/>
</dbReference>
<comment type="caution">
    <text evidence="1">The sequence shown here is derived from an EMBL/GenBank/DDBJ whole genome shotgun (WGS) entry which is preliminary data.</text>
</comment>
<proteinExistence type="predicted"/>
<accession>A0A7Y0HWZ1</accession>
<dbReference type="AlphaFoldDB" id="A0A7Y0HWZ1"/>
<name>A0A7Y0HWZ1_9BIFI</name>
<keyword evidence="2" id="KW-1185">Reference proteome</keyword>
<dbReference type="EMBL" id="JAAIIG010000008">
    <property type="protein sequence ID" value="NMM98806.1"/>
    <property type="molecule type" value="Genomic_DNA"/>
</dbReference>
<gene>
    <name evidence="1" type="ORF">G1C97_1764</name>
</gene>
<dbReference type="Proteomes" id="UP000543419">
    <property type="component" value="Unassembled WGS sequence"/>
</dbReference>
<reference evidence="1 2" key="1">
    <citation type="submission" date="2020-02" db="EMBL/GenBank/DDBJ databases">
        <title>Characterization of phylogenetic diversity of novel bifidobacterial species isolated in Czech ZOOs.</title>
        <authorList>
            <person name="Lugli G.A."/>
            <person name="Vera N.B."/>
            <person name="Ventura M."/>
        </authorList>
    </citation>
    <scope>NUCLEOTIDE SEQUENCE [LARGE SCALE GENOMIC DNA]</scope>
    <source>
        <strain evidence="1 2">DSM 109959</strain>
    </source>
</reference>
<sequence length="200" mass="22573">MYISSAVAKQVNGIMVTDEIRTLIDCGLSLPFLYALPIFDSAARQGVDMRMVREACKGLRVSLAPIETLLTYVDARSENGGESVVRASIINDGFALPELQIEFCDPAHPTRRYRVDFLWRLHDGRIIVLEYDGMAKYEDFSMTKGRSAKQILNERDERDWALRAAGVTTILHCTYEDAVTTNRLFHMLKDAGVPQIRSAR</sequence>
<evidence type="ECO:0000313" key="2">
    <source>
        <dbReference type="Proteomes" id="UP000543419"/>
    </source>
</evidence>